<dbReference type="EMBL" id="CP025958">
    <property type="protein sequence ID" value="AWM39182.1"/>
    <property type="molecule type" value="Genomic_DNA"/>
</dbReference>
<evidence type="ECO:0000313" key="2">
    <source>
        <dbReference type="Proteomes" id="UP000245802"/>
    </source>
</evidence>
<proteinExistence type="predicted"/>
<evidence type="ECO:0000313" key="1">
    <source>
        <dbReference type="EMBL" id="AWM39182.1"/>
    </source>
</evidence>
<dbReference type="InterPro" id="IPR045941">
    <property type="entry name" value="DUF6361"/>
</dbReference>
<reference evidence="1 2" key="1">
    <citation type="submission" date="2018-01" db="EMBL/GenBank/DDBJ databases">
        <title>G. obscuriglobus.</title>
        <authorList>
            <person name="Franke J."/>
            <person name="Blomberg W."/>
            <person name="Selmecki A."/>
        </authorList>
    </citation>
    <scope>NUCLEOTIDE SEQUENCE [LARGE SCALE GENOMIC DNA]</scope>
    <source>
        <strain evidence="1 2">DSM 5831</strain>
    </source>
</reference>
<organism evidence="1 2">
    <name type="scientific">Gemmata obscuriglobus</name>
    <dbReference type="NCBI Taxonomy" id="114"/>
    <lineage>
        <taxon>Bacteria</taxon>
        <taxon>Pseudomonadati</taxon>
        <taxon>Planctomycetota</taxon>
        <taxon>Planctomycetia</taxon>
        <taxon>Gemmatales</taxon>
        <taxon>Gemmataceae</taxon>
        <taxon>Gemmata</taxon>
    </lineage>
</organism>
<dbReference type="AlphaFoldDB" id="A0A2Z3H4C1"/>
<dbReference type="Pfam" id="PF19888">
    <property type="entry name" value="DUF6361"/>
    <property type="match status" value="1"/>
</dbReference>
<protein>
    <submittedName>
        <fullName evidence="1">Uncharacterized protein</fullName>
    </submittedName>
</protein>
<keyword evidence="2" id="KW-1185">Reference proteome</keyword>
<dbReference type="OrthoDB" id="1825624at2"/>
<dbReference type="RefSeq" id="WP_029600930.1">
    <property type="nucleotide sequence ID" value="NZ_CP025958.1"/>
</dbReference>
<gene>
    <name evidence="1" type="ORF">C1280_20785</name>
</gene>
<dbReference type="Proteomes" id="UP000245802">
    <property type="component" value="Chromosome"/>
</dbReference>
<dbReference type="KEGG" id="gog:C1280_20785"/>
<sequence>MQSTFTWLDYSEQHRRQMLDVIDLFREQETRDELGIGTVRDAFADAFFPGTSTIQTRARYFFFVPWVYRDLEHRRVPSDKARDRARKGEVATIFALLKSNDTSGLLGKQAKEALQRLPSSVYWQGLRVWGVCLFPGSLDQYHRSLDGYYRRADRADAELPAAPNWHAGLPGAPEGFPENITFRLTPGEAQYLRDRVLARVPKSLLAFLVDSDGAEAEVDFPWAHPLSKEFPPPLQELLAHARNFSEAIHGAAYLYNLMLAEKKPADDLVEKYAKLLNEWHEQLEARGAALRDWDRTQFWQLVVGAGARVSPQTRMFIDGWLGLALDGDGKKSTGGAARQLVATRERALKRGLSRLDNQRALELWNGAAGTGALDFRWGPTRVILRDIRQGLCEEE</sequence>
<name>A0A2Z3H4C1_9BACT</name>
<accession>A0A2Z3H4C1</accession>